<evidence type="ECO:0000313" key="3">
    <source>
        <dbReference type="EMBL" id="RKP15191.1"/>
    </source>
</evidence>
<feature type="domain" description="Peptidase S1" evidence="2">
    <location>
        <begin position="1"/>
        <end position="130"/>
    </location>
</feature>
<dbReference type="PROSITE" id="PS50240">
    <property type="entry name" value="TRYPSIN_DOM"/>
    <property type="match status" value="1"/>
</dbReference>
<dbReference type="PANTHER" id="PTHR24276:SF98">
    <property type="entry name" value="FI18310P1-RELATED"/>
    <property type="match status" value="1"/>
</dbReference>
<sequence>IPVKQMVMDSRFSPINTRYDVALLELDMPLGLSDTLHPIPILQPQVNLTFPEDVRLRAVGWGQTEQSRLSQTLMVTELRQPPMEYCAKGLPDLMGPDESIRIEWVCAASPKPDLGGHDTCFGDSGGALIA</sequence>
<evidence type="ECO:0000256" key="1">
    <source>
        <dbReference type="ARBA" id="ARBA00023157"/>
    </source>
</evidence>
<feature type="non-terminal residue" evidence="3">
    <location>
        <position position="130"/>
    </location>
</feature>
<dbReference type="GO" id="GO:0006508">
    <property type="term" value="P:proteolysis"/>
    <property type="evidence" value="ECO:0007669"/>
    <property type="project" value="InterPro"/>
</dbReference>
<protein>
    <submittedName>
        <fullName evidence="3">Trypsin-like cysteine/serine peptidase domain-containing protein</fullName>
    </submittedName>
</protein>
<dbReference type="InterPro" id="IPR043504">
    <property type="entry name" value="Peptidase_S1_PA_chymotrypsin"/>
</dbReference>
<keyword evidence="4" id="KW-1185">Reference proteome</keyword>
<reference evidence="4" key="1">
    <citation type="journal article" date="2018" name="Nat. Microbiol.">
        <title>Leveraging single-cell genomics to expand the fungal tree of life.</title>
        <authorList>
            <person name="Ahrendt S.R."/>
            <person name="Quandt C.A."/>
            <person name="Ciobanu D."/>
            <person name="Clum A."/>
            <person name="Salamov A."/>
            <person name="Andreopoulos B."/>
            <person name="Cheng J.F."/>
            <person name="Woyke T."/>
            <person name="Pelin A."/>
            <person name="Henrissat B."/>
            <person name="Reynolds N.K."/>
            <person name="Benny G.L."/>
            <person name="Smith M.E."/>
            <person name="James T.Y."/>
            <person name="Grigoriev I.V."/>
        </authorList>
    </citation>
    <scope>NUCLEOTIDE SEQUENCE [LARGE SCALE GENOMIC DNA]</scope>
</reference>
<dbReference type="PROSITE" id="PS00135">
    <property type="entry name" value="TRYPSIN_SER"/>
    <property type="match status" value="1"/>
</dbReference>
<gene>
    <name evidence="3" type="ORF">BJ684DRAFT_790</name>
</gene>
<feature type="non-terminal residue" evidence="3">
    <location>
        <position position="1"/>
    </location>
</feature>
<dbReference type="InterPro" id="IPR050430">
    <property type="entry name" value="Peptidase_S1"/>
</dbReference>
<dbReference type="GO" id="GO:0004252">
    <property type="term" value="F:serine-type endopeptidase activity"/>
    <property type="evidence" value="ECO:0007669"/>
    <property type="project" value="InterPro"/>
</dbReference>
<proteinExistence type="predicted"/>
<dbReference type="SUPFAM" id="SSF50494">
    <property type="entry name" value="Trypsin-like serine proteases"/>
    <property type="match status" value="1"/>
</dbReference>
<evidence type="ECO:0000259" key="2">
    <source>
        <dbReference type="PROSITE" id="PS50240"/>
    </source>
</evidence>
<name>A0A4P9Y9S3_9FUNG</name>
<dbReference type="InterPro" id="IPR033116">
    <property type="entry name" value="TRYPSIN_SER"/>
</dbReference>
<dbReference type="InterPro" id="IPR001254">
    <property type="entry name" value="Trypsin_dom"/>
</dbReference>
<dbReference type="Pfam" id="PF00089">
    <property type="entry name" value="Trypsin"/>
    <property type="match status" value="1"/>
</dbReference>
<dbReference type="InterPro" id="IPR009003">
    <property type="entry name" value="Peptidase_S1_PA"/>
</dbReference>
<keyword evidence="1" id="KW-1015">Disulfide bond</keyword>
<accession>A0A4P9Y9S3</accession>
<organism evidence="3 4">
    <name type="scientific">Piptocephalis cylindrospora</name>
    <dbReference type="NCBI Taxonomy" id="1907219"/>
    <lineage>
        <taxon>Eukaryota</taxon>
        <taxon>Fungi</taxon>
        <taxon>Fungi incertae sedis</taxon>
        <taxon>Zoopagomycota</taxon>
        <taxon>Zoopagomycotina</taxon>
        <taxon>Zoopagomycetes</taxon>
        <taxon>Zoopagales</taxon>
        <taxon>Piptocephalidaceae</taxon>
        <taxon>Piptocephalis</taxon>
    </lineage>
</organism>
<evidence type="ECO:0000313" key="4">
    <source>
        <dbReference type="Proteomes" id="UP000267251"/>
    </source>
</evidence>
<dbReference type="PANTHER" id="PTHR24276">
    <property type="entry name" value="POLYSERASE-RELATED"/>
    <property type="match status" value="1"/>
</dbReference>
<dbReference type="OrthoDB" id="6380398at2759"/>
<dbReference type="AlphaFoldDB" id="A0A4P9Y9S3"/>
<dbReference type="Proteomes" id="UP000267251">
    <property type="component" value="Unassembled WGS sequence"/>
</dbReference>
<dbReference type="Gene3D" id="2.40.10.10">
    <property type="entry name" value="Trypsin-like serine proteases"/>
    <property type="match status" value="1"/>
</dbReference>
<dbReference type="EMBL" id="KZ987750">
    <property type="protein sequence ID" value="RKP15191.1"/>
    <property type="molecule type" value="Genomic_DNA"/>
</dbReference>